<evidence type="ECO:0000313" key="4">
    <source>
        <dbReference type="Proteomes" id="UP000260640"/>
    </source>
</evidence>
<organism evidence="3 4">
    <name type="scientific">Phocaeicola vulgatus</name>
    <name type="common">Bacteroides vulgatus</name>
    <dbReference type="NCBI Taxonomy" id="821"/>
    <lineage>
        <taxon>Bacteria</taxon>
        <taxon>Pseudomonadati</taxon>
        <taxon>Bacteroidota</taxon>
        <taxon>Bacteroidia</taxon>
        <taxon>Bacteroidales</taxon>
        <taxon>Bacteroidaceae</taxon>
        <taxon>Phocaeicola</taxon>
    </lineage>
</organism>
<sequence>MIRKISILGPACYKQTATLETEKNINLIYGLNGSGKSTLSEYLRNLNNPIYSNCAIEPILNTDTEEILVYNENYVQDVFYSSETQRGIFSLSKENSDARKKIDSATIELKDLSSKADKQNELLSKLSEEWETIKDSFYNRFWQIKKQYSGGDRVLEYCLEGLKGSKEALANYLINLPNPTGPIEYTIEELRDEIQRLNEFKGTQLPQFSYIEFNASEIETASIFREVITGNKNSRVANLIDKLQNSDWVKTGMNFDTNGICPFCQRPYTEDILTLLKEYFNEDYERALADIRNKGILYSSAIENLPSITFSQIAILSHLAMPFKQAINSYIDTLRSNLNKIREKYKSPSLIIELEDSSIQLKVVNDILSQANAIIENFNKQISKISQELLLIKTKFWNFFRNKYAQSITDFTNQQSHYAKKNQEIETAEKVFRDRMLIVRSRIEEEQKKIINIDDAIDHINSMLIDMGIIDFKIVKCDNEDGLYRIVRDNATKSIFRTLSEGERTIISVLYFIETCQGLLDKTSSHKKRIVIIDDPVSSLSNMYVFNIGRLIRSVFYPELVKDKESEQFIVSPKFEQVFILTHSLYFFYEMTEMSEEKRHASQSLFRVSKNEQGSKIETMRYEHIQSDYHAYWMTIRDPDANPALIANCMRNIIEYFFNFVEKRDLNNVFNLEIFKQPKYQAFQRYINRESHSLGQNIYDFKEFDYAIFMDALKKVFTTMGYEKHYNKMMRIN</sequence>
<gene>
    <name evidence="3" type="ORF">DXD46_06690</name>
</gene>
<dbReference type="RefSeq" id="WP_117699719.1">
    <property type="nucleotide sequence ID" value="NZ_QSPP01000013.1"/>
</dbReference>
<dbReference type="EMBL" id="QSPP01000013">
    <property type="protein sequence ID" value="RGJ89556.1"/>
    <property type="molecule type" value="Genomic_DNA"/>
</dbReference>
<evidence type="ECO:0000313" key="3">
    <source>
        <dbReference type="EMBL" id="RGJ89556.1"/>
    </source>
</evidence>
<feature type="domain" description="Protein CR006 P-loop" evidence="2">
    <location>
        <begin position="12"/>
        <end position="717"/>
    </location>
</feature>
<keyword evidence="1" id="KW-0175">Coiled coil</keyword>
<evidence type="ECO:0000256" key="1">
    <source>
        <dbReference type="SAM" id="Coils"/>
    </source>
</evidence>
<proteinExistence type="predicted"/>
<evidence type="ECO:0000259" key="2">
    <source>
        <dbReference type="Pfam" id="PF13166"/>
    </source>
</evidence>
<dbReference type="PANTHER" id="PTHR32182">
    <property type="entry name" value="DNA REPLICATION AND REPAIR PROTEIN RECF"/>
    <property type="match status" value="1"/>
</dbReference>
<dbReference type="SUPFAM" id="SSF52540">
    <property type="entry name" value="P-loop containing nucleoside triphosphate hydrolases"/>
    <property type="match status" value="1"/>
</dbReference>
<dbReference type="InterPro" id="IPR027417">
    <property type="entry name" value="P-loop_NTPase"/>
</dbReference>
<name>A0A3E4JS77_PHOVU</name>
<dbReference type="Pfam" id="PF13166">
    <property type="entry name" value="AAA_13"/>
    <property type="match status" value="1"/>
</dbReference>
<dbReference type="Proteomes" id="UP000260640">
    <property type="component" value="Unassembled WGS sequence"/>
</dbReference>
<comment type="caution">
    <text evidence="3">The sequence shown here is derived from an EMBL/GenBank/DDBJ whole genome shotgun (WGS) entry which is preliminary data.</text>
</comment>
<accession>A0A3E4JS77</accession>
<reference evidence="3 4" key="1">
    <citation type="submission" date="2018-08" db="EMBL/GenBank/DDBJ databases">
        <title>A genome reference for cultivated species of the human gut microbiota.</title>
        <authorList>
            <person name="Zou Y."/>
            <person name="Xue W."/>
            <person name="Luo G."/>
        </authorList>
    </citation>
    <scope>NUCLEOTIDE SEQUENCE [LARGE SCALE GENOMIC DNA]</scope>
    <source>
        <strain evidence="3 4">TM05-16</strain>
    </source>
</reference>
<dbReference type="Gene3D" id="3.40.50.300">
    <property type="entry name" value="P-loop containing nucleotide triphosphate hydrolases"/>
    <property type="match status" value="2"/>
</dbReference>
<dbReference type="GO" id="GO:0006302">
    <property type="term" value="P:double-strand break repair"/>
    <property type="evidence" value="ECO:0007669"/>
    <property type="project" value="TreeGrafter"/>
</dbReference>
<dbReference type="GO" id="GO:0000731">
    <property type="term" value="P:DNA synthesis involved in DNA repair"/>
    <property type="evidence" value="ECO:0007669"/>
    <property type="project" value="TreeGrafter"/>
</dbReference>
<dbReference type="AlphaFoldDB" id="A0A3E4JS77"/>
<feature type="coiled-coil region" evidence="1">
    <location>
        <begin position="95"/>
        <end position="129"/>
    </location>
</feature>
<dbReference type="InterPro" id="IPR026866">
    <property type="entry name" value="CR006_AAA"/>
</dbReference>
<dbReference type="PANTHER" id="PTHR32182:SF22">
    <property type="entry name" value="ATP-DEPENDENT ENDONUCLEASE, OLD FAMILY-RELATED"/>
    <property type="match status" value="1"/>
</dbReference>
<protein>
    <recommendedName>
        <fullName evidence="2">Protein CR006 P-loop domain-containing protein</fullName>
    </recommendedName>
</protein>